<dbReference type="EMBL" id="CP003703">
    <property type="protein sequence ID" value="AFN65441.1"/>
    <property type="molecule type" value="Genomic_DNA"/>
</dbReference>
<organism evidence="2 3">
    <name type="scientific">Mycoplasma wenyonii (strain Massachusetts)</name>
    <name type="common">Eperythrozoon wenyonii</name>
    <dbReference type="NCBI Taxonomy" id="1197325"/>
    <lineage>
        <taxon>Bacteria</taxon>
        <taxon>Bacillati</taxon>
        <taxon>Mycoplasmatota</taxon>
        <taxon>Mollicutes</taxon>
        <taxon>Mycoplasmataceae</taxon>
        <taxon>Mycoplasma</taxon>
    </lineage>
</organism>
<dbReference type="STRING" id="1197325.WEN_03320"/>
<feature type="transmembrane region" description="Helical" evidence="1">
    <location>
        <begin position="84"/>
        <end position="104"/>
    </location>
</feature>
<feature type="transmembrane region" description="Helical" evidence="1">
    <location>
        <begin position="20"/>
        <end position="39"/>
    </location>
</feature>
<protein>
    <submittedName>
        <fullName evidence="2">Uncharacterized protein</fullName>
    </submittedName>
</protein>
<evidence type="ECO:0000313" key="3">
    <source>
        <dbReference type="Proteomes" id="UP000009005"/>
    </source>
</evidence>
<reference evidence="2 3" key="1">
    <citation type="journal article" date="2012" name="J. Bacteriol.">
        <title>Complete genome sequence of Mycoplasma wenyonii strain Massachusetts.</title>
        <authorList>
            <person name="Dos Santos A.P."/>
            <person name="Guimaraes A.M."/>
            <person name="do Nascimento N.C."/>
            <person name="Sanmiguel P.J."/>
            <person name="Messick J.B."/>
        </authorList>
    </citation>
    <scope>NUCLEOTIDE SEQUENCE [LARGE SCALE GENOMIC DNA]</scope>
    <source>
        <strain evidence="2 3">Massachusetts</strain>
    </source>
</reference>
<keyword evidence="1" id="KW-0812">Transmembrane</keyword>
<name>I6YBQ0_MYCWM</name>
<sequence>MFWIPFLQEITGRMAAEKTGYLISGVGVFALSAIIYWQYKKISETKNTVGMSKGFLFGQLLACLFIVIASAFRISHVNDSPADGVSVNASLISIGFFLFFVNLYTLKMKLSHSLLAKKAGVSEAQYYENVILPTLDVDSLVNQITLQ</sequence>
<proteinExistence type="predicted"/>
<dbReference type="HOGENOM" id="CLU_151900_0_0_14"/>
<dbReference type="OrthoDB" id="398969at2"/>
<keyword evidence="1" id="KW-1133">Transmembrane helix</keyword>
<evidence type="ECO:0000313" key="2">
    <source>
        <dbReference type="EMBL" id="AFN65441.1"/>
    </source>
</evidence>
<dbReference type="AlphaFoldDB" id="I6YBQ0"/>
<keyword evidence="1" id="KW-0472">Membrane</keyword>
<feature type="transmembrane region" description="Helical" evidence="1">
    <location>
        <begin position="51"/>
        <end position="72"/>
    </location>
</feature>
<accession>I6YBQ0</accession>
<dbReference type="KEGG" id="mwe:WEN_03320"/>
<dbReference type="PATRIC" id="fig|1197325.3.peg.717"/>
<gene>
    <name evidence="2" type="ordered locus">WEN_03320</name>
</gene>
<keyword evidence="3" id="KW-1185">Reference proteome</keyword>
<dbReference type="Proteomes" id="UP000009005">
    <property type="component" value="Chromosome"/>
</dbReference>
<dbReference type="RefSeq" id="WP_014850150.1">
    <property type="nucleotide sequence ID" value="NC_018149.1"/>
</dbReference>
<evidence type="ECO:0000256" key="1">
    <source>
        <dbReference type="SAM" id="Phobius"/>
    </source>
</evidence>